<dbReference type="EMBL" id="CAKMRJ010000002">
    <property type="protein sequence ID" value="CAH1417008.1"/>
    <property type="molecule type" value="Genomic_DNA"/>
</dbReference>
<sequence length="69" mass="8211">MVAPCGGVKKSGLECESSKYGIEDYLEIKYIWMRRELKFLRLLRLIRVSDDLLDHIVLRYPVAPRWKSR</sequence>
<reference evidence="1 2" key="1">
    <citation type="submission" date="2022-01" db="EMBL/GenBank/DDBJ databases">
        <authorList>
            <person name="Xiong W."/>
            <person name="Schranz E."/>
        </authorList>
    </citation>
    <scope>NUCLEOTIDE SEQUENCE [LARGE SCALE GENOMIC DNA]</scope>
</reference>
<dbReference type="Gene3D" id="3.40.605.10">
    <property type="entry name" value="Aldehyde Dehydrogenase, Chain A, domain 1"/>
    <property type="match status" value="1"/>
</dbReference>
<dbReference type="AlphaFoldDB" id="A0AAU9LM25"/>
<dbReference type="InterPro" id="IPR016161">
    <property type="entry name" value="Ald_DH/histidinol_DH"/>
</dbReference>
<dbReference type="SUPFAM" id="SSF53720">
    <property type="entry name" value="ALDH-like"/>
    <property type="match status" value="1"/>
</dbReference>
<keyword evidence="2" id="KW-1185">Reference proteome</keyword>
<name>A0AAU9LM25_9ASTR</name>
<organism evidence="1 2">
    <name type="scientific">Lactuca virosa</name>
    <dbReference type="NCBI Taxonomy" id="75947"/>
    <lineage>
        <taxon>Eukaryota</taxon>
        <taxon>Viridiplantae</taxon>
        <taxon>Streptophyta</taxon>
        <taxon>Embryophyta</taxon>
        <taxon>Tracheophyta</taxon>
        <taxon>Spermatophyta</taxon>
        <taxon>Magnoliopsida</taxon>
        <taxon>eudicotyledons</taxon>
        <taxon>Gunneridae</taxon>
        <taxon>Pentapetalae</taxon>
        <taxon>asterids</taxon>
        <taxon>campanulids</taxon>
        <taxon>Asterales</taxon>
        <taxon>Asteraceae</taxon>
        <taxon>Cichorioideae</taxon>
        <taxon>Cichorieae</taxon>
        <taxon>Lactucinae</taxon>
        <taxon>Lactuca</taxon>
    </lineage>
</organism>
<protein>
    <submittedName>
        <fullName evidence="1">Uncharacterized protein</fullName>
    </submittedName>
</protein>
<dbReference type="Proteomes" id="UP001157418">
    <property type="component" value="Unassembled WGS sequence"/>
</dbReference>
<proteinExistence type="predicted"/>
<dbReference type="GO" id="GO:0016491">
    <property type="term" value="F:oxidoreductase activity"/>
    <property type="evidence" value="ECO:0007669"/>
    <property type="project" value="InterPro"/>
</dbReference>
<comment type="caution">
    <text evidence="1">The sequence shown here is derived from an EMBL/GenBank/DDBJ whole genome shotgun (WGS) entry which is preliminary data.</text>
</comment>
<accession>A0AAU9LM25</accession>
<gene>
    <name evidence="1" type="ORF">LVIROSA_LOCUS4730</name>
</gene>
<dbReference type="InterPro" id="IPR016162">
    <property type="entry name" value="Ald_DH_N"/>
</dbReference>
<evidence type="ECO:0000313" key="1">
    <source>
        <dbReference type="EMBL" id="CAH1417008.1"/>
    </source>
</evidence>
<evidence type="ECO:0000313" key="2">
    <source>
        <dbReference type="Proteomes" id="UP001157418"/>
    </source>
</evidence>